<protein>
    <submittedName>
        <fullName evidence="2">Uncharacterized protein</fullName>
    </submittedName>
</protein>
<feature type="compositionally biased region" description="Basic and acidic residues" evidence="1">
    <location>
        <begin position="12"/>
        <end position="21"/>
    </location>
</feature>
<dbReference type="STRING" id="1255658.FM114_07075"/>
<name>A0A1R4JE34_9ACTN</name>
<keyword evidence="3" id="KW-1185">Reference proteome</keyword>
<sequence length="39" mass="4209">MHGQPRRGGRRGQCERRDDGCRPSLHAHNGIGSGKSLAP</sequence>
<evidence type="ECO:0000313" key="3">
    <source>
        <dbReference type="Proteomes" id="UP000188342"/>
    </source>
</evidence>
<accession>A0A1R4JE34</accession>
<evidence type="ECO:0000313" key="2">
    <source>
        <dbReference type="EMBL" id="SJN30370.1"/>
    </source>
</evidence>
<dbReference type="EMBL" id="FUKQ01000026">
    <property type="protein sequence ID" value="SJN30370.1"/>
    <property type="molecule type" value="Genomic_DNA"/>
</dbReference>
<gene>
    <name evidence="2" type="ORF">FM114_07075</name>
</gene>
<dbReference type="Proteomes" id="UP000188342">
    <property type="component" value="Unassembled WGS sequence"/>
</dbReference>
<organism evidence="2 3">
    <name type="scientific">Luteococcus japonicus LSP_Lj1</name>
    <dbReference type="NCBI Taxonomy" id="1255658"/>
    <lineage>
        <taxon>Bacteria</taxon>
        <taxon>Bacillati</taxon>
        <taxon>Actinomycetota</taxon>
        <taxon>Actinomycetes</taxon>
        <taxon>Propionibacteriales</taxon>
        <taxon>Propionibacteriaceae</taxon>
        <taxon>Luteococcus</taxon>
    </lineage>
</organism>
<evidence type="ECO:0000256" key="1">
    <source>
        <dbReference type="SAM" id="MobiDB-lite"/>
    </source>
</evidence>
<reference evidence="2 3" key="1">
    <citation type="submission" date="2017-02" db="EMBL/GenBank/DDBJ databases">
        <authorList>
            <person name="Peterson S.W."/>
        </authorList>
    </citation>
    <scope>NUCLEOTIDE SEQUENCE [LARGE SCALE GENOMIC DNA]</scope>
    <source>
        <strain evidence="2 3">LSP_Lj1</strain>
    </source>
</reference>
<feature type="region of interest" description="Disordered" evidence="1">
    <location>
        <begin position="1"/>
        <end position="39"/>
    </location>
</feature>
<dbReference type="AlphaFoldDB" id="A0A1R4JE34"/>
<feature type="compositionally biased region" description="Basic residues" evidence="1">
    <location>
        <begin position="1"/>
        <end position="10"/>
    </location>
</feature>
<proteinExistence type="predicted"/>